<name>R7UFK9_CAPTE</name>
<feature type="domain" description="CFA20" evidence="4">
    <location>
        <begin position="3"/>
        <end position="121"/>
    </location>
</feature>
<evidence type="ECO:0008006" key="10">
    <source>
        <dbReference type="Google" id="ProtNLM"/>
    </source>
</evidence>
<dbReference type="Pfam" id="PF23342">
    <property type="entry name" value="WDR90_beta-prop_4th"/>
    <property type="match status" value="1"/>
</dbReference>
<dbReference type="GO" id="GO:0005929">
    <property type="term" value="C:cilium"/>
    <property type="evidence" value="ECO:0007669"/>
    <property type="project" value="UniProtKB-ARBA"/>
</dbReference>
<evidence type="ECO:0000313" key="8">
    <source>
        <dbReference type="EnsemblMetazoa" id="CapteP229205"/>
    </source>
</evidence>
<gene>
    <name evidence="7" type="ORF">CAPTEDRAFT_229205</name>
</gene>
<evidence type="ECO:0000313" key="7">
    <source>
        <dbReference type="EMBL" id="ELU02057.1"/>
    </source>
</evidence>
<dbReference type="EMBL" id="AMQN01009014">
    <property type="status" value="NOT_ANNOTATED_CDS"/>
    <property type="molecule type" value="Genomic_DNA"/>
</dbReference>
<dbReference type="InterPro" id="IPR055440">
    <property type="entry name" value="Beta-prop_WDR90_4th"/>
</dbReference>
<sequence>MAQLWQHPYVNVFKHFNVQSWKKCSKEGEVTTVMDRQLKSTVHKITGSIPAGNFIQLPKTSSQSLGLTGRFMYLLFRPLPGKYFVVHIDVATQDGMVVRVSFSNLFKEFKSTSTWLQFPFLCHAAKGSVSGQASIGGREHAGPAPHSAAWTVLCLDMQHILSLYLNRRYSYIKNIKLCANMLLKNIFTSDSEYDPGEEIRRLTSWLDSNATRDVVHLAEGFPVEANKKPFDSIQFSDVKPSSKPGPKRVAAKTVISQAVTDRVNLVQRVAGPKRGARKVVTELPAVGVDESGGALDITPTNDGEIHVYANPSENITVHQNRNNKVITSRTKPPSMVLPQKDEASSYQSLKPDPILRLKRIVGFGGTSTKHALWTQNGATVVYPSHAVVVAMQMVVTWNIDRVTKGGQVSVMAKAHTDVDICRIRIAAFDDTRMVSCGRDNVRLWRVKDGSLRSAPVNLGEHHCMEFTDCCFEAGYDPARDPLDKLVYACSKLGHILEIDSRKVNVLHVRRLLPSEPKSRKDKIAFSSGSGIAINCMSINEAFCATGSEDGFLRLWPLDFKHVYLEAEHEGAVTAVDLSSEGTKILAGTCTGNLGILDVSTRGYTTIMRSHTSRISSFSIDTMRRHVATVAEDHTIRVWDLDTMQQLFDFSAPKECPCAIAYHPHQQVFACGFETGAVRIFNVANTSMLAEHKQHRGKVVGLVFAPRGDYLYSAGSLGSLAIYDCSGDTYRLVRLLGNTLAKGESHAPHALAISPDGTRVAFIGPTDFTISIVEARSLDEVMRIDITNLQPADSNRSCIDTACQVAYAPSQVKQLLVTTSSNKLLKFDARTGKILAEIEHIHRNGCSALDVSQDGRHLVTAGDKVIKVWDYHMKLDLNFQVFIGHAETISRVAFTPDNSSFVSVGEAMLVWDFLACHQEAPEAGGRNLQKNYFTGESFNNVVSEASDESDEVVIQADDHLDSRLSGHEAPSVEVDNNRTTLSTSLLSNKEAEIPSVQQHFRPRVKQHDLAQRRYTAPPNQAGLKLKSVLGYNGNGRGNMVWNADTGTFAYTSGCTIVVEDLNSGSQDLLQGHNEEISTLALQHDCQILASASGPSGLSSSQICIWDLSSMTCKKVLSHHDNQIVSLAFSRDDRFLVSVGDYRDCSIVVWSTQSLSLLTSTRTPSPIHVLAWDPSSVNEFASVGSDIRFWLLDETSQQVSLNVHEASLPEDLVEPHTMGAQQMVFTCLEYADDSTLYIATNNGKVTAWDTRHNTCFMHWEADAVEIDVLISRQGRLVTGSCSGSLRLWSVAGIPDMREQGTLSKGLTIEDDMVLGGALVSAAFDETMDMGIVGTACGTLWYINWTERNSLRLVSGHNAKISGMCMCDDLFLATSDLSGSLRIWSVADREQTVQFQVKDQSCLCLAFSPVKPIAPRLNSSVTSSAGSTVVCHSQPKTSEQLILPNIVAGYSDGTVRMFDLNAVEMVLKMHPHATATTAISFSSDGRMIISGGSDGLIAISSPTTGITVRVITDHKGAPICSLDVTTLQEQDFGITSPQLWLASSADRRVSVWSADWSKDFCELVDWLTFPAPAFTPEGTVLRKGEQGYYDQVPPSLAKFSREEPDIVVYTGYGMQRNIQFYSLAQRKVLRTITLTHWASSLDLCLSTPLIGVGIKERLVKLFDYYEGSFQDFVGHEHSVGLMKFSPDGKTLFSASETELFQWQILV</sequence>
<dbReference type="InterPro" id="IPR019775">
    <property type="entry name" value="WD40_repeat_CS"/>
</dbReference>
<dbReference type="InterPro" id="IPR050630">
    <property type="entry name" value="WD_repeat_EMAP"/>
</dbReference>
<dbReference type="SUPFAM" id="SSF50978">
    <property type="entry name" value="WD40 repeat-like"/>
    <property type="match status" value="3"/>
</dbReference>
<dbReference type="Pfam" id="PF00400">
    <property type="entry name" value="WD40"/>
    <property type="match status" value="2"/>
</dbReference>
<dbReference type="Gene3D" id="2.130.10.10">
    <property type="entry name" value="YVTN repeat-like/Quinoprotein amine dehydrogenase"/>
    <property type="match status" value="6"/>
</dbReference>
<dbReference type="FunFam" id="2.130.10.10:FF:001066">
    <property type="entry name" value="WD repeat domain 90"/>
    <property type="match status" value="1"/>
</dbReference>
<dbReference type="PANTHER" id="PTHR13720:SF33">
    <property type="entry name" value="HELP DOMAIN-CONTAINING PROTEIN"/>
    <property type="match status" value="1"/>
</dbReference>
<feature type="domain" description="WDR90 4th beta-propeller" evidence="5">
    <location>
        <begin position="1431"/>
        <end position="1701"/>
    </location>
</feature>
<reference evidence="8" key="3">
    <citation type="submission" date="2015-06" db="UniProtKB">
        <authorList>
            <consortium name="EnsemblMetazoa"/>
        </authorList>
    </citation>
    <scope>IDENTIFICATION</scope>
</reference>
<feature type="domain" description="WDR90/POC16 second beta-propeller" evidence="6">
    <location>
        <begin position="618"/>
        <end position="911"/>
    </location>
</feature>
<dbReference type="InterPro" id="IPR055441">
    <property type="entry name" value="Beta-prop_WDR90_POC16_2nd"/>
</dbReference>
<organism evidence="7">
    <name type="scientific">Capitella teleta</name>
    <name type="common">Polychaete worm</name>
    <dbReference type="NCBI Taxonomy" id="283909"/>
    <lineage>
        <taxon>Eukaryota</taxon>
        <taxon>Metazoa</taxon>
        <taxon>Spiralia</taxon>
        <taxon>Lophotrochozoa</taxon>
        <taxon>Annelida</taxon>
        <taxon>Polychaeta</taxon>
        <taxon>Sedentaria</taxon>
        <taxon>Scolecida</taxon>
        <taxon>Capitellidae</taxon>
        <taxon>Capitella</taxon>
    </lineage>
</organism>
<dbReference type="Proteomes" id="UP000014760">
    <property type="component" value="Unassembled WGS sequence"/>
</dbReference>
<proteinExistence type="predicted"/>
<evidence type="ECO:0000259" key="6">
    <source>
        <dbReference type="Pfam" id="PF23393"/>
    </source>
</evidence>
<evidence type="ECO:0000259" key="5">
    <source>
        <dbReference type="Pfam" id="PF23342"/>
    </source>
</evidence>
<evidence type="ECO:0000259" key="4">
    <source>
        <dbReference type="Pfam" id="PF05018"/>
    </source>
</evidence>
<feature type="domain" description="CFA20" evidence="4">
    <location>
        <begin position="143"/>
        <end position="197"/>
    </location>
</feature>
<dbReference type="Pfam" id="PF23393">
    <property type="entry name" value="Beta-prop_WDR90_POC16_2nd"/>
    <property type="match status" value="1"/>
</dbReference>
<dbReference type="EMBL" id="KB304411">
    <property type="protein sequence ID" value="ELU02057.1"/>
    <property type="molecule type" value="Genomic_DNA"/>
</dbReference>
<dbReference type="PANTHER" id="PTHR13720">
    <property type="entry name" value="WD-40 REPEAT PROTEIN"/>
    <property type="match status" value="1"/>
</dbReference>
<dbReference type="OMA" id="DHYVHIR"/>
<dbReference type="Pfam" id="PF05018">
    <property type="entry name" value="CFA20_dom"/>
    <property type="match status" value="2"/>
</dbReference>
<evidence type="ECO:0000313" key="9">
    <source>
        <dbReference type="Proteomes" id="UP000014760"/>
    </source>
</evidence>
<dbReference type="PROSITE" id="PS50294">
    <property type="entry name" value="WD_REPEATS_REGION"/>
    <property type="match status" value="1"/>
</dbReference>
<reference evidence="9" key="1">
    <citation type="submission" date="2012-12" db="EMBL/GenBank/DDBJ databases">
        <authorList>
            <person name="Hellsten U."/>
            <person name="Grimwood J."/>
            <person name="Chapman J.A."/>
            <person name="Shapiro H."/>
            <person name="Aerts A."/>
            <person name="Otillar R.P."/>
            <person name="Terry A.Y."/>
            <person name="Boore J.L."/>
            <person name="Simakov O."/>
            <person name="Marletaz F."/>
            <person name="Cho S.-J."/>
            <person name="Edsinger-Gonzales E."/>
            <person name="Havlak P."/>
            <person name="Kuo D.-H."/>
            <person name="Larsson T."/>
            <person name="Lv J."/>
            <person name="Arendt D."/>
            <person name="Savage R."/>
            <person name="Osoegawa K."/>
            <person name="de Jong P."/>
            <person name="Lindberg D.R."/>
            <person name="Seaver E.C."/>
            <person name="Weisblat D.A."/>
            <person name="Putnam N.H."/>
            <person name="Grigoriev I.V."/>
            <person name="Rokhsar D.S."/>
        </authorList>
    </citation>
    <scope>NUCLEOTIDE SEQUENCE</scope>
    <source>
        <strain evidence="9">I ESC-2004</strain>
    </source>
</reference>
<dbReference type="SUPFAM" id="SSF50998">
    <property type="entry name" value="Quinoprotein alcohol dehydrogenase-like"/>
    <property type="match status" value="1"/>
</dbReference>
<dbReference type="InterPro" id="IPR015943">
    <property type="entry name" value="WD40/YVTN_repeat-like_dom_sf"/>
</dbReference>
<dbReference type="InterPro" id="IPR001680">
    <property type="entry name" value="WD40_rpt"/>
</dbReference>
<dbReference type="EnsemblMetazoa" id="CapteT229205">
    <property type="protein sequence ID" value="CapteP229205"/>
    <property type="gene ID" value="CapteG229205"/>
</dbReference>
<dbReference type="HOGENOM" id="CLU_002454_0_0_1"/>
<keyword evidence="2" id="KW-0677">Repeat</keyword>
<dbReference type="OrthoDB" id="6252103at2759"/>
<dbReference type="STRING" id="283909.R7UFK9"/>
<dbReference type="InterPro" id="IPR036322">
    <property type="entry name" value="WD40_repeat_dom_sf"/>
</dbReference>
<evidence type="ECO:0000256" key="3">
    <source>
        <dbReference type="PROSITE-ProRule" id="PRU00221"/>
    </source>
</evidence>
<dbReference type="InterPro" id="IPR011047">
    <property type="entry name" value="Quinoprotein_ADH-like_sf"/>
</dbReference>
<protein>
    <recommendedName>
        <fullName evidence="10">CFA20 domain-containing protein</fullName>
    </recommendedName>
</protein>
<keyword evidence="1 3" id="KW-0853">WD repeat</keyword>
<reference evidence="7 9" key="2">
    <citation type="journal article" date="2013" name="Nature">
        <title>Insights into bilaterian evolution from three spiralian genomes.</title>
        <authorList>
            <person name="Simakov O."/>
            <person name="Marletaz F."/>
            <person name="Cho S.J."/>
            <person name="Edsinger-Gonzales E."/>
            <person name="Havlak P."/>
            <person name="Hellsten U."/>
            <person name="Kuo D.H."/>
            <person name="Larsson T."/>
            <person name="Lv J."/>
            <person name="Arendt D."/>
            <person name="Savage R."/>
            <person name="Osoegawa K."/>
            <person name="de Jong P."/>
            <person name="Grimwood J."/>
            <person name="Chapman J.A."/>
            <person name="Shapiro H."/>
            <person name="Aerts A."/>
            <person name="Otillar R.P."/>
            <person name="Terry A.Y."/>
            <person name="Boore J.L."/>
            <person name="Grigoriev I.V."/>
            <person name="Lindberg D.R."/>
            <person name="Seaver E.C."/>
            <person name="Weisblat D.A."/>
            <person name="Putnam N.H."/>
            <person name="Rokhsar D.S."/>
        </authorList>
    </citation>
    <scope>NUCLEOTIDE SEQUENCE</scope>
    <source>
        <strain evidence="7 9">I ESC-2004</strain>
    </source>
</reference>
<feature type="repeat" description="WD" evidence="3">
    <location>
        <begin position="1466"/>
        <end position="1496"/>
    </location>
</feature>
<feature type="repeat" description="WD" evidence="3">
    <location>
        <begin position="607"/>
        <end position="648"/>
    </location>
</feature>
<keyword evidence="9" id="KW-1185">Reference proteome</keyword>
<evidence type="ECO:0000256" key="2">
    <source>
        <dbReference type="ARBA" id="ARBA00022737"/>
    </source>
</evidence>
<dbReference type="FunFam" id="2.130.10.10:FF:003525">
    <property type="entry name" value="WD repeat domain 90"/>
    <property type="match status" value="1"/>
</dbReference>
<dbReference type="PROSITE" id="PS50082">
    <property type="entry name" value="WD_REPEATS_2"/>
    <property type="match status" value="2"/>
</dbReference>
<accession>R7UFK9</accession>
<dbReference type="PROSITE" id="PS00678">
    <property type="entry name" value="WD_REPEATS_1"/>
    <property type="match status" value="1"/>
</dbReference>
<dbReference type="SMART" id="SM00320">
    <property type="entry name" value="WD40"/>
    <property type="match status" value="20"/>
</dbReference>
<dbReference type="InterPro" id="IPR007714">
    <property type="entry name" value="CFA20_dom"/>
</dbReference>
<evidence type="ECO:0000256" key="1">
    <source>
        <dbReference type="ARBA" id="ARBA00022574"/>
    </source>
</evidence>